<keyword evidence="3" id="KW-1185">Reference proteome</keyword>
<accession>A0ABQ3AYG5</accession>
<gene>
    <name evidence="2" type="ORF">GCM10011613_12660</name>
</gene>
<dbReference type="EMBL" id="BMYZ01000001">
    <property type="protein sequence ID" value="GGY69779.1"/>
    <property type="molecule type" value="Genomic_DNA"/>
</dbReference>
<evidence type="ECO:0008006" key="4">
    <source>
        <dbReference type="Google" id="ProtNLM"/>
    </source>
</evidence>
<dbReference type="RefSeq" id="WP_189416839.1">
    <property type="nucleotide sequence ID" value="NZ_BMYZ01000001.1"/>
</dbReference>
<evidence type="ECO:0000313" key="2">
    <source>
        <dbReference type="EMBL" id="GGY69779.1"/>
    </source>
</evidence>
<dbReference type="PIRSF" id="PIRSF014995">
    <property type="entry name" value="UCP014995"/>
    <property type="match status" value="1"/>
</dbReference>
<feature type="chain" id="PRO_5045594296" description="DUF2271 domain-containing protein" evidence="1">
    <location>
        <begin position="20"/>
        <end position="173"/>
    </location>
</feature>
<sequence length="173" mass="19006">MLKKITLACALLLSPLTYAAGLQISVEIPKLNVTEYHTPYTAVWLESTAEGDKKFTKTLAVWYADKKREGGGEKWLKDLRQWWRRDGRNLTFPVDGVSGATKLAGVHQLSFTQGAAPLGTLPKGDYVLFVEVAREGGGREVVRVPFTWPVEKPTSFKESGSAEVGAVTLDLNP</sequence>
<comment type="caution">
    <text evidence="2">The sequence shown here is derived from an EMBL/GenBank/DDBJ whole genome shotgun (WGS) entry which is preliminary data.</text>
</comment>
<dbReference type="Proteomes" id="UP000619761">
    <property type="component" value="Unassembled WGS sequence"/>
</dbReference>
<organism evidence="2 3">
    <name type="scientific">Cellvibrio zantedeschiae</name>
    <dbReference type="NCBI Taxonomy" id="1237077"/>
    <lineage>
        <taxon>Bacteria</taxon>
        <taxon>Pseudomonadati</taxon>
        <taxon>Pseudomonadota</taxon>
        <taxon>Gammaproteobacteria</taxon>
        <taxon>Cellvibrionales</taxon>
        <taxon>Cellvibrionaceae</taxon>
        <taxon>Cellvibrio</taxon>
    </lineage>
</organism>
<protein>
    <recommendedName>
        <fullName evidence="4">DUF2271 domain-containing protein</fullName>
    </recommendedName>
</protein>
<proteinExistence type="predicted"/>
<reference evidence="3" key="1">
    <citation type="journal article" date="2019" name="Int. J. Syst. Evol. Microbiol.">
        <title>The Global Catalogue of Microorganisms (GCM) 10K type strain sequencing project: providing services to taxonomists for standard genome sequencing and annotation.</title>
        <authorList>
            <consortium name="The Broad Institute Genomics Platform"/>
            <consortium name="The Broad Institute Genome Sequencing Center for Infectious Disease"/>
            <person name="Wu L."/>
            <person name="Ma J."/>
        </authorList>
    </citation>
    <scope>NUCLEOTIDE SEQUENCE [LARGE SCALE GENOMIC DNA]</scope>
    <source>
        <strain evidence="3">KCTC 32239</strain>
    </source>
</reference>
<evidence type="ECO:0000313" key="3">
    <source>
        <dbReference type="Proteomes" id="UP000619761"/>
    </source>
</evidence>
<name>A0ABQ3AYG5_9GAMM</name>
<dbReference type="Pfam" id="PF10029">
    <property type="entry name" value="DUF2271"/>
    <property type="match status" value="1"/>
</dbReference>
<feature type="signal peptide" evidence="1">
    <location>
        <begin position="1"/>
        <end position="19"/>
    </location>
</feature>
<evidence type="ECO:0000256" key="1">
    <source>
        <dbReference type="SAM" id="SignalP"/>
    </source>
</evidence>
<keyword evidence="1" id="KW-0732">Signal</keyword>
<dbReference type="InterPro" id="IPR014469">
    <property type="entry name" value="DUF2271"/>
</dbReference>